<dbReference type="Gene3D" id="1.10.3210.10">
    <property type="entry name" value="Hypothetical protein af1432"/>
    <property type="match status" value="1"/>
</dbReference>
<dbReference type="KEGG" id="rhy:RD110_12100"/>
<dbReference type="GO" id="GO:0016301">
    <property type="term" value="F:kinase activity"/>
    <property type="evidence" value="ECO:0007669"/>
    <property type="project" value="UniProtKB-KW"/>
</dbReference>
<dbReference type="Proteomes" id="UP000186609">
    <property type="component" value="Chromosome"/>
</dbReference>
<dbReference type="PANTHER" id="PTHR33525:SF4">
    <property type="entry name" value="CYCLIC DI-GMP PHOSPHODIESTERASE CDGJ"/>
    <property type="match status" value="1"/>
</dbReference>
<accession>A0A1P8JVZ3</accession>
<gene>
    <name evidence="2" type="ORF">RD110_12100</name>
</gene>
<dbReference type="SUPFAM" id="SSF109604">
    <property type="entry name" value="HD-domain/PDEase-like"/>
    <property type="match status" value="1"/>
</dbReference>
<protein>
    <submittedName>
        <fullName evidence="2">Histidine kinase</fullName>
    </submittedName>
</protein>
<organism evidence="2 3">
    <name type="scientific">Rhodoferax koreensis</name>
    <dbReference type="NCBI Taxonomy" id="1842727"/>
    <lineage>
        <taxon>Bacteria</taxon>
        <taxon>Pseudomonadati</taxon>
        <taxon>Pseudomonadota</taxon>
        <taxon>Betaproteobacteria</taxon>
        <taxon>Burkholderiales</taxon>
        <taxon>Comamonadaceae</taxon>
        <taxon>Rhodoferax</taxon>
    </lineage>
</organism>
<evidence type="ECO:0000313" key="2">
    <source>
        <dbReference type="EMBL" id="APW37851.1"/>
    </source>
</evidence>
<name>A0A1P8JVZ3_9BURK</name>
<dbReference type="PANTHER" id="PTHR33525">
    <property type="match status" value="1"/>
</dbReference>
<dbReference type="STRING" id="1842727.RD110_12100"/>
<keyword evidence="2" id="KW-0418">Kinase</keyword>
<keyword evidence="3" id="KW-1185">Reference proteome</keyword>
<sequence>MPDIAVFFQSVKLPVMSEVAHALIRTLNDEQADGPEVAAIIARDAVLTAKLLRLANSASFGLSRSVGSLNDAIALVGMGRVRTLGLAASLGDAFPEIEGLSRVEFWRSCMVSAGYAQWLAGHVGIDGSQAWLAAMMVRLGELIIAQAQPASLVEIEKMPHRPGGRWEREKQVIGFNEGQITAELARRWNFPPEIVRALDTAADPLAAKPFNRLGAIVHLSMLLAEMPPAGPEMLETLPEDVLAALQLNPEWMQGKFPQPDSFVSIE</sequence>
<keyword evidence="2" id="KW-0808">Transferase</keyword>
<reference evidence="2 3" key="1">
    <citation type="submission" date="2017-01" db="EMBL/GenBank/DDBJ databases">
        <authorList>
            <person name="Mah S.A."/>
            <person name="Swanson W.J."/>
            <person name="Moy G.W."/>
            <person name="Vacquier V.D."/>
        </authorList>
    </citation>
    <scope>NUCLEOTIDE SEQUENCE [LARGE SCALE GENOMIC DNA]</scope>
    <source>
        <strain evidence="2 3">DCY110</strain>
    </source>
</reference>
<proteinExistence type="predicted"/>
<dbReference type="OrthoDB" id="9770715at2"/>
<dbReference type="InterPro" id="IPR013976">
    <property type="entry name" value="HDOD"/>
</dbReference>
<dbReference type="InterPro" id="IPR052340">
    <property type="entry name" value="RNase_Y/CdgJ"/>
</dbReference>
<dbReference type="Pfam" id="PF08668">
    <property type="entry name" value="HDOD"/>
    <property type="match status" value="1"/>
</dbReference>
<dbReference type="PROSITE" id="PS51833">
    <property type="entry name" value="HDOD"/>
    <property type="match status" value="1"/>
</dbReference>
<dbReference type="RefSeq" id="WP_076199730.1">
    <property type="nucleotide sequence ID" value="NZ_CP019236.1"/>
</dbReference>
<dbReference type="AlphaFoldDB" id="A0A1P8JVZ3"/>
<dbReference type="EMBL" id="CP019236">
    <property type="protein sequence ID" value="APW37851.1"/>
    <property type="molecule type" value="Genomic_DNA"/>
</dbReference>
<feature type="domain" description="HDOD" evidence="1">
    <location>
        <begin position="13"/>
        <end position="204"/>
    </location>
</feature>
<evidence type="ECO:0000259" key="1">
    <source>
        <dbReference type="PROSITE" id="PS51833"/>
    </source>
</evidence>
<evidence type="ECO:0000313" key="3">
    <source>
        <dbReference type="Proteomes" id="UP000186609"/>
    </source>
</evidence>